<evidence type="ECO:0000256" key="3">
    <source>
        <dbReference type="ARBA" id="ARBA00022723"/>
    </source>
</evidence>
<keyword evidence="4 6" id="KW-0862">Zinc</keyword>
<keyword evidence="5 6" id="KW-0236">DNA replication inhibitor</keyword>
<evidence type="ECO:0000256" key="7">
    <source>
        <dbReference type="SAM" id="MobiDB-lite"/>
    </source>
</evidence>
<evidence type="ECO:0000313" key="9">
    <source>
        <dbReference type="Proteomes" id="UP001281447"/>
    </source>
</evidence>
<feature type="compositionally biased region" description="Acidic residues" evidence="7">
    <location>
        <begin position="56"/>
        <end position="65"/>
    </location>
</feature>
<comment type="cofactor">
    <cofactor evidence="6">
        <name>Zn(2+)</name>
        <dbReference type="ChEBI" id="CHEBI:29105"/>
    </cofactor>
    <text evidence="6">Binds 1 zinc ion per subunit.</text>
</comment>
<keyword evidence="2 6" id="KW-0235">DNA replication</keyword>
<comment type="subunit">
    <text evidence="6">Homotetramer. Interacts with both DnaA and DnaN, acting as a bridge between these two proteins.</text>
</comment>
<accession>A0ABU5C681</accession>
<dbReference type="HAMAP" id="MF_01159">
    <property type="entry name" value="YabA"/>
    <property type="match status" value="1"/>
</dbReference>
<dbReference type="InterPro" id="IPR010377">
    <property type="entry name" value="YabA"/>
</dbReference>
<keyword evidence="1 6" id="KW-0963">Cytoplasm</keyword>
<sequence length="135" mass="15824">MKKRQIFDQVMDMKKQIGEFYEQLGDLQNKLSDLLEENNRLEMENHHLRNRLQLQEDNEIPGDEVESYREPEKGNPPGEGYDNLARIYEEGFHICNLQFGSPRQDEDCIFCLELLSKKKSIMIDKLSLLTGTAFV</sequence>
<gene>
    <name evidence="6 8" type="primary">yabA</name>
    <name evidence="8" type="ORF">RWE15_10645</name>
</gene>
<proteinExistence type="inferred from homology"/>
<dbReference type="PIRSF" id="PIRSF021439">
    <property type="entry name" value="DUF972"/>
    <property type="match status" value="1"/>
</dbReference>
<keyword evidence="9" id="KW-1185">Reference proteome</keyword>
<dbReference type="Proteomes" id="UP001281447">
    <property type="component" value="Unassembled WGS sequence"/>
</dbReference>
<dbReference type="Pfam" id="PF06156">
    <property type="entry name" value="YabA"/>
    <property type="match status" value="1"/>
</dbReference>
<reference evidence="8 9" key="1">
    <citation type="submission" date="2023-10" db="EMBL/GenBank/DDBJ databases">
        <title>Virgibacillus halophilus 5B73C genome.</title>
        <authorList>
            <person name="Miliotis G."/>
            <person name="Sengupta P."/>
            <person name="Hameed A."/>
            <person name="Chuvochina M."/>
            <person name="Mcdonagh F."/>
            <person name="Simpson A.C."/>
            <person name="Singh N.K."/>
            <person name="Rekha P.D."/>
            <person name="Raman K."/>
            <person name="Hugenholtz P."/>
            <person name="Venkateswaran K."/>
        </authorList>
    </citation>
    <scope>NUCLEOTIDE SEQUENCE [LARGE SCALE GENOMIC DNA]</scope>
    <source>
        <strain evidence="8 9">5B73C</strain>
    </source>
</reference>
<dbReference type="NCBIfam" id="NF009644">
    <property type="entry name" value="PRK13169.1-5"/>
    <property type="match status" value="1"/>
</dbReference>
<evidence type="ECO:0000313" key="8">
    <source>
        <dbReference type="EMBL" id="MDY0394835.1"/>
    </source>
</evidence>
<protein>
    <recommendedName>
        <fullName evidence="6">Replication initiation control protein YabA</fullName>
    </recommendedName>
</protein>
<feature type="binding site" evidence="6">
    <location>
        <position position="108"/>
    </location>
    <ligand>
        <name>Zn(2+)</name>
        <dbReference type="ChEBI" id="CHEBI:29105"/>
    </ligand>
</feature>
<name>A0ABU5C681_9BACI</name>
<evidence type="ECO:0000256" key="1">
    <source>
        <dbReference type="ARBA" id="ARBA00022490"/>
    </source>
</evidence>
<feature type="region of interest" description="Disordered" evidence="7">
    <location>
        <begin position="54"/>
        <end position="80"/>
    </location>
</feature>
<evidence type="ECO:0000256" key="2">
    <source>
        <dbReference type="ARBA" id="ARBA00022705"/>
    </source>
</evidence>
<evidence type="ECO:0000256" key="5">
    <source>
        <dbReference type="ARBA" id="ARBA00022880"/>
    </source>
</evidence>
<comment type="function">
    <text evidence="6">Involved in control of chromosome replication initiation. Inhibits the cooperative binding of DnaA to the oriC region, thus negatively regulating initiation of chromosome replication. Inhibits the ability of DnaA-ATP to form a helix on DNA; does not disassemble preformed DnaA-DNA helices. Decreases the residence time of DnaA on the chromosome at its binding sites (oriC, replication forks and promoter-binding sites). Tethers DnaA to the replication machinery via the DNA polymerase beta sliding clamp subunit (dnaN). Associates with oriC and other DnaA targets on the chromosome in a DnaA-dependent manner.</text>
</comment>
<comment type="similarity">
    <text evidence="6">Belongs to the YabA family.</text>
</comment>
<comment type="caution">
    <text evidence="8">The sequence shown here is derived from an EMBL/GenBank/DDBJ whole genome shotgun (WGS) entry which is preliminary data.</text>
</comment>
<feature type="binding site" evidence="6">
    <location>
        <position position="95"/>
    </location>
    <ligand>
        <name>Zn(2+)</name>
        <dbReference type="ChEBI" id="CHEBI:29105"/>
    </ligand>
</feature>
<feature type="binding site" evidence="6">
    <location>
        <position position="93"/>
    </location>
    <ligand>
        <name>Zn(2+)</name>
        <dbReference type="ChEBI" id="CHEBI:29105"/>
    </ligand>
</feature>
<dbReference type="EMBL" id="JAWDIP010000003">
    <property type="protein sequence ID" value="MDY0394835.1"/>
    <property type="molecule type" value="Genomic_DNA"/>
</dbReference>
<evidence type="ECO:0000256" key="4">
    <source>
        <dbReference type="ARBA" id="ARBA00022833"/>
    </source>
</evidence>
<feature type="binding site" evidence="6">
    <location>
        <position position="111"/>
    </location>
    <ligand>
        <name>Zn(2+)</name>
        <dbReference type="ChEBI" id="CHEBI:29105"/>
    </ligand>
</feature>
<comment type="subcellular location">
    <subcellularLocation>
        <location evidence="6">Cytoplasm</location>
        <location evidence="6">Nucleoid</location>
    </subcellularLocation>
    <text evidence="6">Localizes in tight foci, which correspond to the replisome at mid-cell throughout the cell cycle.</text>
</comment>
<evidence type="ECO:0000256" key="6">
    <source>
        <dbReference type="HAMAP-Rule" id="MF_01159"/>
    </source>
</evidence>
<keyword evidence="3 6" id="KW-0479">Metal-binding</keyword>
<organism evidence="8 9">
    <name type="scientific">Tigheibacillus halophilus</name>
    <dbReference type="NCBI Taxonomy" id="361280"/>
    <lineage>
        <taxon>Bacteria</taxon>
        <taxon>Bacillati</taxon>
        <taxon>Bacillota</taxon>
        <taxon>Bacilli</taxon>
        <taxon>Bacillales</taxon>
        <taxon>Bacillaceae</taxon>
        <taxon>Tigheibacillus</taxon>
    </lineage>
</organism>